<dbReference type="AlphaFoldDB" id="A0A6I2UXK4"/>
<dbReference type="GO" id="GO:0005886">
    <property type="term" value="C:plasma membrane"/>
    <property type="evidence" value="ECO:0007669"/>
    <property type="project" value="UniProtKB-SubCell"/>
</dbReference>
<evidence type="ECO:0000256" key="4">
    <source>
        <dbReference type="ARBA" id="ARBA00022989"/>
    </source>
</evidence>
<proteinExistence type="predicted"/>
<dbReference type="PANTHER" id="PTHR30619:SF1">
    <property type="entry name" value="RECOMBINATION PROTEIN 2"/>
    <property type="match status" value="1"/>
</dbReference>
<evidence type="ECO:0000256" key="1">
    <source>
        <dbReference type="ARBA" id="ARBA00004651"/>
    </source>
</evidence>
<dbReference type="EMBL" id="VUNL01000002">
    <property type="protein sequence ID" value="MSV24016.1"/>
    <property type="molecule type" value="Genomic_DNA"/>
</dbReference>
<dbReference type="RefSeq" id="WP_154619751.1">
    <property type="nucleotide sequence ID" value="NZ_VUNL01000002.1"/>
</dbReference>
<evidence type="ECO:0000256" key="5">
    <source>
        <dbReference type="ARBA" id="ARBA00023136"/>
    </source>
</evidence>
<feature type="transmembrane region" description="Helical" evidence="6">
    <location>
        <begin position="45"/>
        <end position="63"/>
    </location>
</feature>
<reference evidence="8 9" key="1">
    <citation type="submission" date="2019-08" db="EMBL/GenBank/DDBJ databases">
        <title>In-depth cultivation of the pig gut microbiome towards novel bacterial diversity and tailored functional studies.</title>
        <authorList>
            <person name="Wylensek D."/>
            <person name="Hitch T.C.A."/>
            <person name="Clavel T."/>
        </authorList>
    </citation>
    <scope>NUCLEOTIDE SEQUENCE [LARGE SCALE GENOMIC DNA]</scope>
    <source>
        <strain evidence="9">WCA-380-WT-3B3</strain>
    </source>
</reference>
<feature type="transmembrane region" description="Helical" evidence="6">
    <location>
        <begin position="70"/>
        <end position="91"/>
    </location>
</feature>
<dbReference type="NCBIfam" id="TIGR00361">
    <property type="entry name" value="ComEC_Rec2"/>
    <property type="match status" value="1"/>
</dbReference>
<feature type="transmembrane region" description="Helical" evidence="6">
    <location>
        <begin position="496"/>
        <end position="518"/>
    </location>
</feature>
<feature type="transmembrane region" description="Helical" evidence="6">
    <location>
        <begin position="407"/>
        <end position="428"/>
    </location>
</feature>
<comment type="subcellular location">
    <subcellularLocation>
        <location evidence="1">Cell membrane</location>
        <topology evidence="1">Multi-pass membrane protein</topology>
    </subcellularLocation>
</comment>
<dbReference type="InterPro" id="IPR036866">
    <property type="entry name" value="RibonucZ/Hydroxyglut_hydro"/>
</dbReference>
<dbReference type="SUPFAM" id="SSF56281">
    <property type="entry name" value="Metallo-hydrolase/oxidoreductase"/>
    <property type="match status" value="1"/>
</dbReference>
<dbReference type="Gene3D" id="3.60.15.10">
    <property type="entry name" value="Ribonuclease Z/Hydroxyacylglutathione hydrolase-like"/>
    <property type="match status" value="1"/>
</dbReference>
<keyword evidence="5 6" id="KW-0472">Membrane</keyword>
<dbReference type="InterPro" id="IPR025405">
    <property type="entry name" value="DUF4131"/>
</dbReference>
<organism evidence="8 9">
    <name type="scientific">Selenomonas montiformis</name>
    <dbReference type="NCBI Taxonomy" id="2652285"/>
    <lineage>
        <taxon>Bacteria</taxon>
        <taxon>Bacillati</taxon>
        <taxon>Bacillota</taxon>
        <taxon>Negativicutes</taxon>
        <taxon>Selenomonadales</taxon>
        <taxon>Selenomonadaceae</taxon>
        <taxon>Selenomonas</taxon>
    </lineage>
</organism>
<evidence type="ECO:0000259" key="7">
    <source>
        <dbReference type="SMART" id="SM00849"/>
    </source>
</evidence>
<keyword evidence="2" id="KW-1003">Cell membrane</keyword>
<feature type="transmembrane region" description="Helical" evidence="6">
    <location>
        <begin position="271"/>
        <end position="295"/>
    </location>
</feature>
<dbReference type="GO" id="GO:0030420">
    <property type="term" value="P:establishment of competence for transformation"/>
    <property type="evidence" value="ECO:0007669"/>
    <property type="project" value="InterPro"/>
</dbReference>
<feature type="transmembrane region" description="Helical" evidence="6">
    <location>
        <begin position="530"/>
        <end position="551"/>
    </location>
</feature>
<dbReference type="Pfam" id="PF03772">
    <property type="entry name" value="Competence"/>
    <property type="match status" value="1"/>
</dbReference>
<sequence length="822" mass="88604">MADRFKEWRREAGRGQHQEEFFVSLLVALSLGIAAGRFFPVIPVMPGMVLLGCLIVWAAWSIYRSSMQVWPVFLLAVFCLGLLRLQTSLLLPVDDLSHFAGQELQVEGKMAEEPQVREHSDGSRSVRYCIQAEAVTLSGSGTQHASGRLYVYARSPKDRAPVLPQIGDSLTAHGSLRLPHGIHNPGQIDTELLLRSQGITAVLIAGKSGAAVKALNDSRASVWTRLLRRLAVVREHYLSSMQAVMPKEDAAAIFAMLFGGYQGLKSELLEAFTITGIVHILSVSGSHISLLAAVMAWLGSFFRLPQLVRAMLVVLAIAAYSLLAGLVPPVIRSALMGGLSFLALALNREKDARRLLLLTGLLMLTVSPLLLFHISFQLSFAATAGLLYVAPVVRARLRRMHVPSSLAAGLSITFAAQAATLPILAWYFNQLSLSSFLANLVVVPIVEFIIIVGIAAGVAAFVLPFAGKLAYAGDSLLLGAVYELTSWMASLPGSRVWIPSFSWGAVLIYYAALSLFACKEPWRHRILDGLYARKACLAAVCALFLAAGTGYRLSQADLMTLAAIDCGQGDALLLRTPHGKTVLFDSGGERDGNEPGAFNTGQRVILPYLRHYGIHELNAIFLTHAHADHAGGAGAVLRTMPVGRVYTADEGREAYAQSMGIGSADALLQKLQPAQEGQSFDLDGVRIEVVFAPPSSGKGAASGNEASNVYRIVYGGASFLITGDLTKEREEMILKKGKNIRCTVLKVGHHGSNTSSSEAFLQAAAPRYAVICVGAGNRFGHPKPEVLERLKGLGIKILRTDQNGEIVFFTNGKTIRARTYLD</sequence>
<keyword evidence="4 6" id="KW-1133">Transmembrane helix</keyword>
<evidence type="ECO:0000256" key="2">
    <source>
        <dbReference type="ARBA" id="ARBA00022475"/>
    </source>
</evidence>
<dbReference type="Pfam" id="PF13567">
    <property type="entry name" value="DUF4131"/>
    <property type="match status" value="1"/>
</dbReference>
<dbReference type="InterPro" id="IPR004477">
    <property type="entry name" value="ComEC_N"/>
</dbReference>
<evidence type="ECO:0000313" key="8">
    <source>
        <dbReference type="EMBL" id="MSV24016.1"/>
    </source>
</evidence>
<protein>
    <submittedName>
        <fullName evidence="8">DNA internalization-related competence protein ComEC/Rec2</fullName>
    </submittedName>
</protein>
<gene>
    <name evidence="8" type="ORF">FYJ78_02205</name>
</gene>
<dbReference type="SMART" id="SM00849">
    <property type="entry name" value="Lactamase_B"/>
    <property type="match status" value="1"/>
</dbReference>
<evidence type="ECO:0000256" key="6">
    <source>
        <dbReference type="SAM" id="Phobius"/>
    </source>
</evidence>
<dbReference type="InterPro" id="IPR004797">
    <property type="entry name" value="Competence_ComEC/Rec2"/>
</dbReference>
<dbReference type="NCBIfam" id="TIGR00360">
    <property type="entry name" value="ComEC_N-term"/>
    <property type="match status" value="1"/>
</dbReference>
<feature type="transmembrane region" description="Helical" evidence="6">
    <location>
        <begin position="440"/>
        <end position="462"/>
    </location>
</feature>
<feature type="transmembrane region" description="Helical" evidence="6">
    <location>
        <begin position="307"/>
        <end position="324"/>
    </location>
</feature>
<feature type="transmembrane region" description="Helical" evidence="6">
    <location>
        <begin position="21"/>
        <end position="39"/>
    </location>
</feature>
<keyword evidence="3 6" id="KW-0812">Transmembrane</keyword>
<dbReference type="Proteomes" id="UP000430222">
    <property type="component" value="Unassembled WGS sequence"/>
</dbReference>
<dbReference type="InterPro" id="IPR001279">
    <property type="entry name" value="Metallo-B-lactamas"/>
</dbReference>
<evidence type="ECO:0000313" key="9">
    <source>
        <dbReference type="Proteomes" id="UP000430222"/>
    </source>
</evidence>
<feature type="transmembrane region" description="Helical" evidence="6">
    <location>
        <begin position="354"/>
        <end position="372"/>
    </location>
</feature>
<dbReference type="CDD" id="cd07731">
    <property type="entry name" value="ComA-like_MBL-fold"/>
    <property type="match status" value="1"/>
</dbReference>
<accession>A0A6I2UXK4</accession>
<evidence type="ECO:0000256" key="3">
    <source>
        <dbReference type="ARBA" id="ARBA00022692"/>
    </source>
</evidence>
<name>A0A6I2UXK4_9FIRM</name>
<comment type="caution">
    <text evidence="8">The sequence shown here is derived from an EMBL/GenBank/DDBJ whole genome shotgun (WGS) entry which is preliminary data.</text>
</comment>
<dbReference type="InterPro" id="IPR035681">
    <property type="entry name" value="ComA-like_MBL"/>
</dbReference>
<dbReference type="InterPro" id="IPR052159">
    <property type="entry name" value="Competence_DNA_uptake"/>
</dbReference>
<dbReference type="PANTHER" id="PTHR30619">
    <property type="entry name" value="DNA INTERNALIZATION/COMPETENCE PROTEIN COMEC/REC2"/>
    <property type="match status" value="1"/>
</dbReference>
<dbReference type="Pfam" id="PF00753">
    <property type="entry name" value="Lactamase_B"/>
    <property type="match status" value="1"/>
</dbReference>
<keyword evidence="9" id="KW-1185">Reference proteome</keyword>
<feature type="domain" description="Metallo-beta-lactamase" evidence="7">
    <location>
        <begin position="568"/>
        <end position="775"/>
    </location>
</feature>